<evidence type="ECO:0000313" key="3">
    <source>
        <dbReference type="Proteomes" id="UP000294887"/>
    </source>
</evidence>
<proteinExistence type="predicted"/>
<dbReference type="EMBL" id="SMFQ01000003">
    <property type="protein sequence ID" value="TCJ87784.1"/>
    <property type="molecule type" value="Genomic_DNA"/>
</dbReference>
<dbReference type="Proteomes" id="UP000294887">
    <property type="component" value="Unassembled WGS sequence"/>
</dbReference>
<organism evidence="2 3">
    <name type="scientific">Cocleimonas flava</name>
    <dbReference type="NCBI Taxonomy" id="634765"/>
    <lineage>
        <taxon>Bacteria</taxon>
        <taxon>Pseudomonadati</taxon>
        <taxon>Pseudomonadota</taxon>
        <taxon>Gammaproteobacteria</taxon>
        <taxon>Thiotrichales</taxon>
        <taxon>Thiotrichaceae</taxon>
        <taxon>Cocleimonas</taxon>
    </lineage>
</organism>
<keyword evidence="3" id="KW-1185">Reference proteome</keyword>
<evidence type="ECO:0000313" key="2">
    <source>
        <dbReference type="EMBL" id="TCJ87784.1"/>
    </source>
</evidence>
<gene>
    <name evidence="2" type="ORF">EV695_2299</name>
</gene>
<dbReference type="RefSeq" id="WP_131906034.1">
    <property type="nucleotide sequence ID" value="NZ_BAAAFU010000004.1"/>
</dbReference>
<dbReference type="SUPFAM" id="SSF54631">
    <property type="entry name" value="CBS-domain pair"/>
    <property type="match status" value="1"/>
</dbReference>
<dbReference type="AlphaFoldDB" id="A0A4R1F599"/>
<evidence type="ECO:0000256" key="1">
    <source>
        <dbReference type="SAM" id="MobiDB-lite"/>
    </source>
</evidence>
<name>A0A4R1F599_9GAMM</name>
<evidence type="ECO:0008006" key="4">
    <source>
        <dbReference type="Google" id="ProtNLM"/>
    </source>
</evidence>
<comment type="caution">
    <text evidence="2">The sequence shown here is derived from an EMBL/GenBank/DDBJ whole genome shotgun (WGS) entry which is preliminary data.</text>
</comment>
<feature type="region of interest" description="Disordered" evidence="1">
    <location>
        <begin position="1"/>
        <end position="29"/>
    </location>
</feature>
<dbReference type="Gene3D" id="3.10.580.10">
    <property type="entry name" value="CBS-domain"/>
    <property type="match status" value="1"/>
</dbReference>
<dbReference type="InterPro" id="IPR046342">
    <property type="entry name" value="CBS_dom_sf"/>
</dbReference>
<dbReference type="OrthoDB" id="5295117at2"/>
<reference evidence="2 3" key="1">
    <citation type="submission" date="2019-03" db="EMBL/GenBank/DDBJ databases">
        <title>Genomic Encyclopedia of Type Strains, Phase IV (KMG-IV): sequencing the most valuable type-strain genomes for metagenomic binning, comparative biology and taxonomic classification.</title>
        <authorList>
            <person name="Goeker M."/>
        </authorList>
    </citation>
    <scope>NUCLEOTIDE SEQUENCE [LARGE SCALE GENOMIC DNA]</scope>
    <source>
        <strain evidence="2 3">DSM 24830</strain>
    </source>
</reference>
<accession>A0A4R1F599</accession>
<protein>
    <recommendedName>
        <fullName evidence="4">CBS domain protein</fullName>
    </recommendedName>
</protein>
<sequence length="195" mass="21437">MTQAEKGIHPKQLPNVVSLTTPDSDGKKLVSEDDPAIKVMTDLKVVKPYSIRSNACIESINNKMIACGVRMLFVNDPMGDLAGLVTTSDINGKKPLQFANQNGCSRDDIKASDLMTPISRLEAIPIKEVLSSHVSDIVSAFEQCRRNHMLVMESNKEGKVIRGIFSITQVSKQLDTYIPSSIEDTNFEELNEALA</sequence>